<dbReference type="Proteomes" id="UP000475862">
    <property type="component" value="Unassembled WGS sequence"/>
</dbReference>
<accession>A0A6G0U7L4</accession>
<dbReference type="EMBL" id="VYZN01000002">
    <property type="protein sequence ID" value="KAE9544272.1"/>
    <property type="molecule type" value="Genomic_DNA"/>
</dbReference>
<evidence type="ECO:0000313" key="2">
    <source>
        <dbReference type="Proteomes" id="UP000475862"/>
    </source>
</evidence>
<comment type="caution">
    <text evidence="1">The sequence shown here is derived from an EMBL/GenBank/DDBJ whole genome shotgun (WGS) entry which is preliminary data.</text>
</comment>
<gene>
    <name evidence="1" type="ORF">AGLY_001451</name>
</gene>
<evidence type="ECO:0000313" key="1">
    <source>
        <dbReference type="EMBL" id="KAE9544272.1"/>
    </source>
</evidence>
<reference evidence="1 2" key="1">
    <citation type="submission" date="2019-08" db="EMBL/GenBank/DDBJ databases">
        <title>The genome of the soybean aphid Biotype 1, its phylome, world population structure and adaptation to the North American continent.</title>
        <authorList>
            <person name="Giordano R."/>
            <person name="Donthu R.K."/>
            <person name="Hernandez A.G."/>
            <person name="Wright C.L."/>
            <person name="Zimin A.V."/>
        </authorList>
    </citation>
    <scope>NUCLEOTIDE SEQUENCE [LARGE SCALE GENOMIC DNA]</scope>
    <source>
        <tissue evidence="1">Whole aphids</tissue>
    </source>
</reference>
<sequence>MSIVFSFLSIQICLYCRRKRKASSLSFVRTVFSASFNGLILLILESKYKCVSVKCSHFNTSKRVDGIFLNSFYKILNEFYTLFQHLTLDKLLIECNTHRPKLSSSEVENALRTHQSTFGIILRITELLKIGTNYSSTSINIFTDTNSFNNIHELVRIQLMSTCCINEKNCLIHPMCDSFVDSNC</sequence>
<dbReference type="AlphaFoldDB" id="A0A6G0U7L4"/>
<protein>
    <submittedName>
        <fullName evidence="1">Uncharacterized protein</fullName>
    </submittedName>
</protein>
<keyword evidence="2" id="KW-1185">Reference proteome</keyword>
<proteinExistence type="predicted"/>
<name>A0A6G0U7L4_APHGL</name>
<organism evidence="1 2">
    <name type="scientific">Aphis glycines</name>
    <name type="common">Soybean aphid</name>
    <dbReference type="NCBI Taxonomy" id="307491"/>
    <lineage>
        <taxon>Eukaryota</taxon>
        <taxon>Metazoa</taxon>
        <taxon>Ecdysozoa</taxon>
        <taxon>Arthropoda</taxon>
        <taxon>Hexapoda</taxon>
        <taxon>Insecta</taxon>
        <taxon>Pterygota</taxon>
        <taxon>Neoptera</taxon>
        <taxon>Paraneoptera</taxon>
        <taxon>Hemiptera</taxon>
        <taxon>Sternorrhyncha</taxon>
        <taxon>Aphidomorpha</taxon>
        <taxon>Aphidoidea</taxon>
        <taxon>Aphididae</taxon>
        <taxon>Aphidini</taxon>
        <taxon>Aphis</taxon>
        <taxon>Aphis</taxon>
    </lineage>
</organism>